<dbReference type="PANTHER" id="PTHR10357:SF179">
    <property type="entry name" value="NEUTRAL AND BASIC AMINO ACID TRANSPORT PROTEIN RBAT"/>
    <property type="match status" value="1"/>
</dbReference>
<dbReference type="GO" id="GO:0009313">
    <property type="term" value="P:oligosaccharide catabolic process"/>
    <property type="evidence" value="ECO:0007669"/>
    <property type="project" value="TreeGrafter"/>
</dbReference>
<dbReference type="GO" id="GO:0004556">
    <property type="term" value="F:alpha-amylase activity"/>
    <property type="evidence" value="ECO:0007669"/>
    <property type="project" value="TreeGrafter"/>
</dbReference>
<evidence type="ECO:0000256" key="1">
    <source>
        <dbReference type="ARBA" id="ARBA00008061"/>
    </source>
</evidence>
<dbReference type="InterPro" id="IPR006047">
    <property type="entry name" value="GH13_cat_dom"/>
</dbReference>
<dbReference type="Gene3D" id="3.90.400.10">
    <property type="entry name" value="Oligo-1,6-glucosidase, Domain 2"/>
    <property type="match status" value="1"/>
</dbReference>
<dbReference type="PROSITE" id="PS51257">
    <property type="entry name" value="PROKAR_LIPOPROTEIN"/>
    <property type="match status" value="1"/>
</dbReference>
<protein>
    <submittedName>
        <fullName evidence="4">Alpha amylase</fullName>
    </submittedName>
</protein>
<dbReference type="Pfam" id="PF00128">
    <property type="entry name" value="Alpha-amylase"/>
    <property type="match status" value="1"/>
</dbReference>
<dbReference type="eggNOG" id="COG0366">
    <property type="taxonomic scope" value="Bacteria"/>
</dbReference>
<dbReference type="KEGG" id="ade:Adeh_0520"/>
<reference evidence="4" key="1">
    <citation type="submission" date="2006-01" db="EMBL/GenBank/DDBJ databases">
        <title>Complete sequence of Anaeromyxobacter dehalogenans 2CP-C.</title>
        <authorList>
            <consortium name="US DOE Joint Genome Institute"/>
            <person name="Copeland A."/>
            <person name="Lucas S."/>
            <person name="Lapidus A."/>
            <person name="Barry K."/>
            <person name="Detter J.C."/>
            <person name="Glavina T."/>
            <person name="Hammon N."/>
            <person name="Israni S."/>
            <person name="Pitluck S."/>
            <person name="Brettin T."/>
            <person name="Bruce D."/>
            <person name="Han C."/>
            <person name="Tapia R."/>
            <person name="Gilna P."/>
            <person name="Kiss H."/>
            <person name="Schmutz J."/>
            <person name="Larimer F."/>
            <person name="Land M."/>
            <person name="Kyrpides N."/>
            <person name="Anderson I."/>
            <person name="Sanford R.A."/>
            <person name="Ritalahti K.M."/>
            <person name="Thomas H.S."/>
            <person name="Kirby J.R."/>
            <person name="Zhulin I.B."/>
            <person name="Loeffler F.E."/>
            <person name="Richardson P."/>
        </authorList>
    </citation>
    <scope>NUCLEOTIDE SEQUENCE</scope>
    <source>
        <strain evidence="4">2CP-C</strain>
    </source>
</reference>
<dbReference type="HOGENOM" id="CLU_006462_2_3_7"/>
<dbReference type="SUPFAM" id="SSF51445">
    <property type="entry name" value="(Trans)glycosidases"/>
    <property type="match status" value="1"/>
</dbReference>
<sequence>MTPARTPRRTSLALLAAAALTALACGGGSTPPPAVDVSPVPAADPGSALPDGWERGPFAEIYVRGYQDSDGDGVGDLRGLASRLDYLAELGVRGIWLMPVTASQDHDHGYAVADYRGVEPGYGTLEDLDALVAAAHARGIGVILDYVMNHSAATNPLFVNSADGKSNPYRGWYLWKSSQPSGWSVYGGNPWRQSGTGWYYAPFATNMPDFDLANPAVAAYHADSQRFWLNRGVDGFRFDAVGMLFENGPGAWNDQPQNYVRMAEVRALLDGYERRFMVCEGPDDPAGFTAACGSAFAFGHQYDVMGAARGDPAAVARVAAYFEDPARHAAATMLSNHDAFAGQRPWDQLGGDEARYRLAAATYLLQPGIPFIYYGEELGLGGAGSLSGDWRLRTPMSWTGDARTAGFTTGKPFRALPSNVATHNVEAERGRAGSLLEFYREVIALRRAVPALQRGGYEGARASEATLSFRRSLGTSHALVLLNYDVVPLTLQVTGLAPGAALAPRLPTTAPAATADAAGAASFDLPALTVRVYTWDG</sequence>
<keyword evidence="2" id="KW-0732">Signal</keyword>
<evidence type="ECO:0000313" key="4">
    <source>
        <dbReference type="EMBL" id="ABC80296.1"/>
    </source>
</evidence>
<feature type="domain" description="Glycosyl hydrolase family 13 catalytic" evidence="3">
    <location>
        <begin position="60"/>
        <end position="414"/>
    </location>
</feature>
<dbReference type="AlphaFoldDB" id="Q2INB1"/>
<name>Q2INB1_ANADE</name>
<feature type="signal peptide" evidence="2">
    <location>
        <begin position="1"/>
        <end position="24"/>
    </location>
</feature>
<dbReference type="Proteomes" id="UP000001935">
    <property type="component" value="Chromosome"/>
</dbReference>
<evidence type="ECO:0000259" key="3">
    <source>
        <dbReference type="SMART" id="SM00642"/>
    </source>
</evidence>
<evidence type="ECO:0000256" key="2">
    <source>
        <dbReference type="SAM" id="SignalP"/>
    </source>
</evidence>
<accession>Q2INB1</accession>
<dbReference type="OrthoDB" id="9805159at2"/>
<dbReference type="SMART" id="SM00642">
    <property type="entry name" value="Aamy"/>
    <property type="match status" value="1"/>
</dbReference>
<gene>
    <name evidence="4" type="ordered locus">Adeh_0520</name>
</gene>
<feature type="chain" id="PRO_5004210304" evidence="2">
    <location>
        <begin position="25"/>
        <end position="537"/>
    </location>
</feature>
<dbReference type="STRING" id="290397.Adeh_0520"/>
<evidence type="ECO:0000313" key="5">
    <source>
        <dbReference type="Proteomes" id="UP000001935"/>
    </source>
</evidence>
<dbReference type="PANTHER" id="PTHR10357">
    <property type="entry name" value="ALPHA-AMYLASE FAMILY MEMBER"/>
    <property type="match status" value="1"/>
</dbReference>
<dbReference type="InterPro" id="IPR045857">
    <property type="entry name" value="O16G_dom_2"/>
</dbReference>
<dbReference type="CAZy" id="GH13">
    <property type="family name" value="Glycoside Hydrolase Family 13"/>
</dbReference>
<comment type="similarity">
    <text evidence="1">Belongs to the glycosyl hydrolase 13 family.</text>
</comment>
<proteinExistence type="inferred from homology"/>
<dbReference type="CDD" id="cd11316">
    <property type="entry name" value="AmyAc_bac2_AmyA"/>
    <property type="match status" value="1"/>
</dbReference>
<dbReference type="RefSeq" id="WP_011419579.1">
    <property type="nucleotide sequence ID" value="NC_007760.1"/>
</dbReference>
<dbReference type="EMBL" id="CP000251">
    <property type="protein sequence ID" value="ABC80296.1"/>
    <property type="molecule type" value="Genomic_DNA"/>
</dbReference>
<organism evidence="4 5">
    <name type="scientific">Anaeromyxobacter dehalogenans (strain 2CP-C)</name>
    <dbReference type="NCBI Taxonomy" id="290397"/>
    <lineage>
        <taxon>Bacteria</taxon>
        <taxon>Pseudomonadati</taxon>
        <taxon>Myxococcota</taxon>
        <taxon>Myxococcia</taxon>
        <taxon>Myxococcales</taxon>
        <taxon>Cystobacterineae</taxon>
        <taxon>Anaeromyxobacteraceae</taxon>
        <taxon>Anaeromyxobacter</taxon>
    </lineage>
</organism>
<dbReference type="Gene3D" id="3.20.20.80">
    <property type="entry name" value="Glycosidases"/>
    <property type="match status" value="1"/>
</dbReference>
<dbReference type="InterPro" id="IPR017853">
    <property type="entry name" value="GH"/>
</dbReference>